<feature type="region of interest" description="Disordered" evidence="1">
    <location>
        <begin position="547"/>
        <end position="570"/>
    </location>
</feature>
<sequence>MSENQEAKIDAGNIENKLKNFGINGSIDILDKKLLKSSSIDSHKDTEGTVVVDPAKNNPVEELNKIEVKDQVPTGELSRNNSIDGARNVGECRNILPVLVENLCSSLGTINDVSDEPLAPDPTSRQSTSQQQSSTSSSLLPQLSTSTIASTTSIPSTTTRDINNKKIDINYLQDLCPSDIKAAITRLEETLKSVDVDALSTDNDLEASDKTIIINLIQNLVSNLKKIKINDNNNKNDTSQSSRRTGNRHRGNRHTIGVSKEELASARKWLEQEHGQQTIKFKQQKILNKTIEKTITNDTTLSNDTTTQQSSISTSQISPENYKFVNSIPSVVRSCDKHIKDAINQQQSLQHKTKDTEFNIDINDNTLTIEQTIQQQNNDIVTSLLPTTNQTQNKSNKFFAKKSKIKRANTIDIPNYLKMQEEKKRNSLNGYADVGNRISGLRKPIDISDKITWNYYGSHQTISPAPIPNFEPKTDNDRKFLALINRNNNNNNNNDSNNSSNNNLLNKVNWNVNGNVNQPFKTFSYRQTSSVADKNWKSRFSNIKTTFDQQSLPTSPSSLPPMSSRRSSRDHDIDLTLKNGNLTPDSCTSERVNTMKFGKFDNSHDQNQNCQPSYYNPGNVVSKLPIFTHAATSPFTKISNPSPKYPDGHNKINKITDKTIEKPILSSYLPNCVSNGLLKAKVKMFDHQNSPTQIPKSTINYNRKSYPERNENRSIFVKQQQQQQDTPITSLKNQRKKDKIHRNNGHFCNDENDEDGDDEEEELKTVEKYPKKNSITTTSSQPQQQHVQSVAVQTNTSEFENKINIQDVTYPKKLSYKFVQQPEHKAFYSENENPIYIPPKIIDNYSNNEIMINRSENKAFDKIFMPIETDKMIENQDISPNKIVTRYTSAIATLASNTSESMNQDNYEFINKLPELGNTSSQQILNGIEKNQNHLITNVQEASDTQKVIGPQYQQSYQRSLNDQQDIQHNYQQSYPVLNGQRNIQHNYQPSYQVAERQNDSQKNYQQSYSTGNNCESYQNNYQPVYPVASIKDQVYTNFIPNQMSTSLQDDIDRHNMLQKNLIKRLQEKSDDEQELITSPLSPPTIEANNTQDKINIFEEKLQIMPITLPKINVINVITPTKIISQPSFPIKQLSHPKTTTKTKILPIDSSDEYLVSCANKPNRSIVLSKSESWHQLAMLNKSQVNNYLQVPTQNNNINNNKPPKPNSPLLNRLSKNFDNGMKKMEEKVQRYFNNSNNNSTTNSTTSLDCQDTIKNKTTTTTTINKRDKKLTKRNFTTFKNSGNALVRSQTMPHIFDDNLDVDEAFDSLFEEATRDNRH</sequence>
<evidence type="ECO:0000313" key="3">
    <source>
        <dbReference type="Proteomes" id="UP000639338"/>
    </source>
</evidence>
<gene>
    <name evidence="2" type="ORF">HCN44_007312</name>
</gene>
<feature type="compositionally biased region" description="Low complexity" evidence="1">
    <location>
        <begin position="123"/>
        <end position="159"/>
    </location>
</feature>
<feature type="compositionally biased region" description="Low complexity" evidence="1">
    <location>
        <begin position="230"/>
        <end position="244"/>
    </location>
</feature>
<dbReference type="Proteomes" id="UP000639338">
    <property type="component" value="Unassembled WGS sequence"/>
</dbReference>
<organism evidence="2 3">
    <name type="scientific">Aphidius gifuensis</name>
    <name type="common">Parasitoid wasp</name>
    <dbReference type="NCBI Taxonomy" id="684658"/>
    <lineage>
        <taxon>Eukaryota</taxon>
        <taxon>Metazoa</taxon>
        <taxon>Ecdysozoa</taxon>
        <taxon>Arthropoda</taxon>
        <taxon>Hexapoda</taxon>
        <taxon>Insecta</taxon>
        <taxon>Pterygota</taxon>
        <taxon>Neoptera</taxon>
        <taxon>Endopterygota</taxon>
        <taxon>Hymenoptera</taxon>
        <taxon>Apocrita</taxon>
        <taxon>Ichneumonoidea</taxon>
        <taxon>Braconidae</taxon>
        <taxon>Aphidiinae</taxon>
        <taxon>Aphidius</taxon>
    </lineage>
</organism>
<feature type="compositionally biased region" description="Basic residues" evidence="1">
    <location>
        <begin position="733"/>
        <end position="744"/>
    </location>
</feature>
<feature type="region of interest" description="Disordered" evidence="1">
    <location>
        <begin position="230"/>
        <end position="258"/>
    </location>
</feature>
<proteinExistence type="predicted"/>
<dbReference type="EMBL" id="JACMRX010000005">
    <property type="protein sequence ID" value="KAF7989002.1"/>
    <property type="molecule type" value="Genomic_DNA"/>
</dbReference>
<protein>
    <submittedName>
        <fullName evidence="2">Uncharacterized protein</fullName>
    </submittedName>
</protein>
<feature type="region of interest" description="Disordered" evidence="1">
    <location>
        <begin position="717"/>
        <end position="786"/>
    </location>
</feature>
<keyword evidence="3" id="KW-1185">Reference proteome</keyword>
<evidence type="ECO:0000256" key="1">
    <source>
        <dbReference type="SAM" id="MobiDB-lite"/>
    </source>
</evidence>
<evidence type="ECO:0000313" key="2">
    <source>
        <dbReference type="EMBL" id="KAF7989002.1"/>
    </source>
</evidence>
<feature type="compositionally biased region" description="Acidic residues" evidence="1">
    <location>
        <begin position="750"/>
        <end position="762"/>
    </location>
</feature>
<dbReference type="OrthoDB" id="10017054at2759"/>
<feature type="compositionally biased region" description="Low complexity" evidence="1">
    <location>
        <begin position="551"/>
        <end position="565"/>
    </location>
</feature>
<comment type="caution">
    <text evidence="2">The sequence shown here is derived from an EMBL/GenBank/DDBJ whole genome shotgun (WGS) entry which is preliminary data.</text>
</comment>
<feature type="region of interest" description="Disordered" evidence="1">
    <location>
        <begin position="114"/>
        <end position="160"/>
    </location>
</feature>
<reference evidence="2 3" key="1">
    <citation type="submission" date="2020-08" db="EMBL/GenBank/DDBJ databases">
        <title>Aphidius gifuensis genome sequencing and assembly.</title>
        <authorList>
            <person name="Du Z."/>
        </authorList>
    </citation>
    <scope>NUCLEOTIDE SEQUENCE [LARGE SCALE GENOMIC DNA]</scope>
    <source>
        <strain evidence="2">YNYX2018</strain>
        <tissue evidence="2">Adults</tissue>
    </source>
</reference>
<accession>A0A834XNX6</accession>
<name>A0A834XNX6_APHGI</name>
<feature type="compositionally biased region" description="Low complexity" evidence="1">
    <location>
        <begin position="774"/>
        <end position="786"/>
    </location>
</feature>
<feature type="region of interest" description="Disordered" evidence="1">
    <location>
        <begin position="486"/>
        <end position="505"/>
    </location>
</feature>